<dbReference type="SUPFAM" id="SSF53448">
    <property type="entry name" value="Nucleotide-diphospho-sugar transferases"/>
    <property type="match status" value="1"/>
</dbReference>
<dbReference type="PANTHER" id="PTHR10859">
    <property type="entry name" value="GLYCOSYL TRANSFERASE"/>
    <property type="match status" value="1"/>
</dbReference>
<dbReference type="Pfam" id="PF04138">
    <property type="entry name" value="GtrA_DPMS_TM"/>
    <property type="match status" value="1"/>
</dbReference>
<proteinExistence type="inferred from homology"/>
<evidence type="ECO:0000256" key="5">
    <source>
        <dbReference type="ARBA" id="ARBA00012583"/>
    </source>
</evidence>
<keyword evidence="18" id="KW-1185">Reference proteome</keyword>
<keyword evidence="12 14" id="KW-0472">Membrane</keyword>
<evidence type="ECO:0000313" key="18">
    <source>
        <dbReference type="Proteomes" id="UP001611494"/>
    </source>
</evidence>
<reference evidence="17 18" key="1">
    <citation type="submission" date="2024-10" db="EMBL/GenBank/DDBJ databases">
        <title>The Natural Products Discovery Center: Release of the First 8490 Sequenced Strains for Exploring Actinobacteria Biosynthetic Diversity.</title>
        <authorList>
            <person name="Kalkreuter E."/>
            <person name="Kautsar S.A."/>
            <person name="Yang D."/>
            <person name="Bader C.D."/>
            <person name="Teijaro C.N."/>
            <person name="Fluegel L."/>
            <person name="Davis C.M."/>
            <person name="Simpson J.R."/>
            <person name="Lauterbach L."/>
            <person name="Steele A.D."/>
            <person name="Gui C."/>
            <person name="Meng S."/>
            <person name="Li G."/>
            <person name="Viehrig K."/>
            <person name="Ye F."/>
            <person name="Su P."/>
            <person name="Kiefer A.F."/>
            <person name="Nichols A."/>
            <person name="Cepeda A.J."/>
            <person name="Yan W."/>
            <person name="Fan B."/>
            <person name="Jiang Y."/>
            <person name="Adhikari A."/>
            <person name="Zheng C.-J."/>
            <person name="Schuster L."/>
            <person name="Cowan T.M."/>
            <person name="Smanski M.J."/>
            <person name="Chevrette M.G."/>
            <person name="De Carvalho L.P.S."/>
            <person name="Shen B."/>
        </authorList>
    </citation>
    <scope>NUCLEOTIDE SEQUENCE [LARGE SCALE GENOMIC DNA]</scope>
    <source>
        <strain evidence="17 18">NPDC019377</strain>
    </source>
</reference>
<comment type="pathway">
    <text evidence="3">Protein modification; protein glycosylation.</text>
</comment>
<dbReference type="EMBL" id="JBIRYL010000001">
    <property type="protein sequence ID" value="MFI2228621.1"/>
    <property type="molecule type" value="Genomic_DNA"/>
</dbReference>
<evidence type="ECO:0000256" key="13">
    <source>
        <dbReference type="ARBA" id="ARBA00045097"/>
    </source>
</evidence>
<keyword evidence="10" id="KW-0735">Signal-anchor</keyword>
<keyword evidence="11 14" id="KW-1133">Transmembrane helix</keyword>
<feature type="transmembrane region" description="Helical" evidence="14">
    <location>
        <begin position="348"/>
        <end position="367"/>
    </location>
</feature>
<dbReference type="PANTHER" id="PTHR10859:SF91">
    <property type="entry name" value="DOLICHYL-PHOSPHATE BETA-GLUCOSYLTRANSFERASE"/>
    <property type="match status" value="1"/>
</dbReference>
<evidence type="ECO:0000256" key="7">
    <source>
        <dbReference type="ARBA" id="ARBA00022679"/>
    </source>
</evidence>
<dbReference type="GO" id="GO:0016757">
    <property type="term" value="F:glycosyltransferase activity"/>
    <property type="evidence" value="ECO:0007669"/>
    <property type="project" value="UniProtKB-KW"/>
</dbReference>
<comment type="similarity">
    <text evidence="4">Belongs to the glycosyltransferase 2 family.</text>
</comment>
<dbReference type="Pfam" id="PF00535">
    <property type="entry name" value="Glycos_transf_2"/>
    <property type="match status" value="1"/>
</dbReference>
<name>A0ABW7VR40_9NOCA</name>
<keyword evidence="7 17" id="KW-0808">Transferase</keyword>
<organism evidence="17 18">
    <name type="scientific">Nocardia testacea</name>
    <dbReference type="NCBI Taxonomy" id="248551"/>
    <lineage>
        <taxon>Bacteria</taxon>
        <taxon>Bacillati</taxon>
        <taxon>Actinomycetota</taxon>
        <taxon>Actinomycetes</taxon>
        <taxon>Mycobacteriales</taxon>
        <taxon>Nocardiaceae</taxon>
        <taxon>Nocardia</taxon>
    </lineage>
</organism>
<comment type="subcellular location">
    <subcellularLocation>
        <location evidence="2">Endoplasmic reticulum membrane</location>
        <topology evidence="2">Single-pass membrane protein</topology>
    </subcellularLocation>
    <subcellularLocation>
        <location evidence="1">Membrane</location>
        <topology evidence="1">Multi-pass membrane protein</topology>
    </subcellularLocation>
</comment>
<keyword evidence="6 17" id="KW-0328">Glycosyltransferase</keyword>
<dbReference type="RefSeq" id="WP_397058915.1">
    <property type="nucleotide sequence ID" value="NZ_JBIRYL010000001.1"/>
</dbReference>
<evidence type="ECO:0000256" key="2">
    <source>
        <dbReference type="ARBA" id="ARBA00004389"/>
    </source>
</evidence>
<evidence type="ECO:0000256" key="6">
    <source>
        <dbReference type="ARBA" id="ARBA00022676"/>
    </source>
</evidence>
<evidence type="ECO:0000256" key="9">
    <source>
        <dbReference type="ARBA" id="ARBA00022824"/>
    </source>
</evidence>
<keyword evidence="8 14" id="KW-0812">Transmembrane</keyword>
<comment type="catalytic activity">
    <reaction evidence="13">
        <text>a di-trans,poly-cis-dolichyl phosphate + UDP-alpha-D-glucose = a di-trans,poly-cis-dolichyl beta-D-glucosyl phosphate + UDP</text>
        <dbReference type="Rhea" id="RHEA:15401"/>
        <dbReference type="Rhea" id="RHEA-COMP:19498"/>
        <dbReference type="Rhea" id="RHEA-COMP:19502"/>
        <dbReference type="ChEBI" id="CHEBI:57525"/>
        <dbReference type="ChEBI" id="CHEBI:57683"/>
        <dbReference type="ChEBI" id="CHEBI:58223"/>
        <dbReference type="ChEBI" id="CHEBI:58885"/>
        <dbReference type="EC" id="2.4.1.117"/>
    </reaction>
    <physiologicalReaction direction="left-to-right" evidence="13">
        <dbReference type="Rhea" id="RHEA:15402"/>
    </physiologicalReaction>
</comment>
<evidence type="ECO:0000313" key="17">
    <source>
        <dbReference type="EMBL" id="MFI2228621.1"/>
    </source>
</evidence>
<dbReference type="Proteomes" id="UP001611494">
    <property type="component" value="Unassembled WGS sequence"/>
</dbReference>
<evidence type="ECO:0000256" key="4">
    <source>
        <dbReference type="ARBA" id="ARBA00006739"/>
    </source>
</evidence>
<feature type="transmembrane region" description="Helical" evidence="14">
    <location>
        <begin position="379"/>
        <end position="401"/>
    </location>
</feature>
<evidence type="ECO:0000256" key="10">
    <source>
        <dbReference type="ARBA" id="ARBA00022968"/>
    </source>
</evidence>
<dbReference type="CDD" id="cd04188">
    <property type="entry name" value="DPG_synthase"/>
    <property type="match status" value="1"/>
</dbReference>
<dbReference type="Gene3D" id="3.90.550.10">
    <property type="entry name" value="Spore Coat Polysaccharide Biosynthesis Protein SpsA, Chain A"/>
    <property type="match status" value="1"/>
</dbReference>
<dbReference type="InterPro" id="IPR007267">
    <property type="entry name" value="GtrA_DPMS_TM"/>
</dbReference>
<sequence>MHQTAVAPAPHRPADALTEPVLDVVIPVYNEERDLGICVRRLHAFLAAGFPFSARITIADNASTDSTSEVAHILADELAGVEVVHLERKGRGRALRAVWEASDAQVVAYMDVDLSTDLNGLLPLVAPLVSGHSDLAIGSRLSRSSRVVRGPKREFISRCYNLILRASLQARFSDAQCGFKAMRTDVARKLLPLVEDGEWFFDTELLILAERAGLRIHEVPVDWVDDPDSRVDIIDTARKDLLGVWRVGRGLATGALPIEDLRRAIGREPLVDGVPPGMVGQLVRFALVGVVSTLAYLLLYLLLQPVAGPQVANLVSLAITAVGNTAANRAFTFGVRGSTRVVSHHAQGLVLFGLAWLLTGGALLVLHHWAPGAAMQIELIVLVVANLLATLLRFVGLRWVFRNYVAG</sequence>
<evidence type="ECO:0000256" key="12">
    <source>
        <dbReference type="ARBA" id="ARBA00023136"/>
    </source>
</evidence>
<feature type="domain" description="Glycosyltransferase 2-like" evidence="15">
    <location>
        <begin position="24"/>
        <end position="190"/>
    </location>
</feature>
<protein>
    <recommendedName>
        <fullName evidence="5">dolichyl-phosphate beta-glucosyltransferase</fullName>
        <ecNumber evidence="5">2.4.1.117</ecNumber>
    </recommendedName>
</protein>
<accession>A0ABW7VR40</accession>
<comment type="caution">
    <text evidence="17">The sequence shown here is derived from an EMBL/GenBank/DDBJ whole genome shotgun (WGS) entry which is preliminary data.</text>
</comment>
<dbReference type="EC" id="2.4.1.117" evidence="5"/>
<evidence type="ECO:0000256" key="8">
    <source>
        <dbReference type="ARBA" id="ARBA00022692"/>
    </source>
</evidence>
<gene>
    <name evidence="17" type="ORF">ACH49Z_02055</name>
</gene>
<evidence type="ECO:0000259" key="15">
    <source>
        <dbReference type="Pfam" id="PF00535"/>
    </source>
</evidence>
<evidence type="ECO:0000259" key="16">
    <source>
        <dbReference type="Pfam" id="PF04138"/>
    </source>
</evidence>
<dbReference type="InterPro" id="IPR035518">
    <property type="entry name" value="DPG_synthase"/>
</dbReference>
<evidence type="ECO:0000256" key="14">
    <source>
        <dbReference type="SAM" id="Phobius"/>
    </source>
</evidence>
<evidence type="ECO:0000256" key="11">
    <source>
        <dbReference type="ARBA" id="ARBA00022989"/>
    </source>
</evidence>
<evidence type="ECO:0000256" key="1">
    <source>
        <dbReference type="ARBA" id="ARBA00004141"/>
    </source>
</evidence>
<keyword evidence="9" id="KW-0256">Endoplasmic reticulum</keyword>
<evidence type="ECO:0000256" key="3">
    <source>
        <dbReference type="ARBA" id="ARBA00004922"/>
    </source>
</evidence>
<dbReference type="InterPro" id="IPR029044">
    <property type="entry name" value="Nucleotide-diphossugar_trans"/>
</dbReference>
<dbReference type="InterPro" id="IPR001173">
    <property type="entry name" value="Glyco_trans_2-like"/>
</dbReference>
<feature type="transmembrane region" description="Helical" evidence="14">
    <location>
        <begin position="282"/>
        <end position="303"/>
    </location>
</feature>
<feature type="domain" description="GtrA/DPMS transmembrane" evidence="16">
    <location>
        <begin position="284"/>
        <end position="400"/>
    </location>
</feature>